<evidence type="ECO:0000256" key="1">
    <source>
        <dbReference type="ARBA" id="ARBA00001947"/>
    </source>
</evidence>
<organism evidence="13">
    <name type="scientific">Darwinula stevensoni</name>
    <dbReference type="NCBI Taxonomy" id="69355"/>
    <lineage>
        <taxon>Eukaryota</taxon>
        <taxon>Metazoa</taxon>
        <taxon>Ecdysozoa</taxon>
        <taxon>Arthropoda</taxon>
        <taxon>Crustacea</taxon>
        <taxon>Oligostraca</taxon>
        <taxon>Ostracoda</taxon>
        <taxon>Podocopa</taxon>
        <taxon>Podocopida</taxon>
        <taxon>Darwinulocopina</taxon>
        <taxon>Darwinuloidea</taxon>
        <taxon>Darwinulidae</taxon>
        <taxon>Darwinula</taxon>
    </lineage>
</organism>
<dbReference type="GO" id="GO:0006508">
    <property type="term" value="P:proteolysis"/>
    <property type="evidence" value="ECO:0007669"/>
    <property type="project" value="UniProtKB-KW"/>
</dbReference>
<dbReference type="InterPro" id="IPR036034">
    <property type="entry name" value="PDZ_sf"/>
</dbReference>
<sequence length="230" mass="25816">VLNFPLYKKQIGETEYGLGWFPFGGYVKIAGMIDESMDEEAMKLPPKPDEFRSKPAYQRLIIMLGGIIVNVLLAFFIYAMILWKTGEESIPMKNAQYGFVCDSLAQSIGLKTGDKFLGYDNKKFEDATIPVVKDLLLDNAKVLHIEREGKTMDINIPDTAFISILLAFMNLLPIPALDGGHALFTVVEMVTGRKPSDKFLEYAQMVGMVLLFGLMIYANGNDLVKWIFPK</sequence>
<keyword evidence="10 11" id="KW-0472">Membrane</keyword>
<dbReference type="OrthoDB" id="445896at2759"/>
<keyword evidence="14" id="KW-1185">Reference proteome</keyword>
<keyword evidence="5 11" id="KW-0812">Transmembrane</keyword>
<evidence type="ECO:0000256" key="4">
    <source>
        <dbReference type="ARBA" id="ARBA00022670"/>
    </source>
</evidence>
<keyword evidence="9" id="KW-0482">Metalloprotease</keyword>
<reference evidence="13" key="1">
    <citation type="submission" date="2020-11" db="EMBL/GenBank/DDBJ databases">
        <authorList>
            <person name="Tran Van P."/>
        </authorList>
    </citation>
    <scope>NUCLEOTIDE SEQUENCE</scope>
</reference>
<dbReference type="GO" id="GO:0004222">
    <property type="term" value="F:metalloendopeptidase activity"/>
    <property type="evidence" value="ECO:0007669"/>
    <property type="project" value="InterPro"/>
</dbReference>
<evidence type="ECO:0000313" key="13">
    <source>
        <dbReference type="EMBL" id="CAD7253669.1"/>
    </source>
</evidence>
<evidence type="ECO:0000256" key="7">
    <source>
        <dbReference type="ARBA" id="ARBA00022833"/>
    </source>
</evidence>
<comment type="cofactor">
    <cofactor evidence="1">
        <name>Zn(2+)</name>
        <dbReference type="ChEBI" id="CHEBI:29105"/>
    </cofactor>
</comment>
<dbReference type="InterPro" id="IPR004387">
    <property type="entry name" value="Pept_M50_Zn"/>
</dbReference>
<protein>
    <recommendedName>
        <fullName evidence="12">Peptidase M50 domain-containing protein</fullName>
    </recommendedName>
</protein>
<dbReference type="PANTHER" id="PTHR42837:SF2">
    <property type="entry name" value="MEMBRANE METALLOPROTEASE ARASP2, CHLOROPLASTIC-RELATED"/>
    <property type="match status" value="1"/>
</dbReference>
<feature type="transmembrane region" description="Helical" evidence="11">
    <location>
        <begin position="160"/>
        <end position="187"/>
    </location>
</feature>
<keyword evidence="4" id="KW-0645">Protease</keyword>
<dbReference type="AlphaFoldDB" id="A0A7R9FSR7"/>
<comment type="similarity">
    <text evidence="3">Belongs to the peptidase M50A family.</text>
</comment>
<dbReference type="InterPro" id="IPR008915">
    <property type="entry name" value="Peptidase_M50"/>
</dbReference>
<evidence type="ECO:0000256" key="9">
    <source>
        <dbReference type="ARBA" id="ARBA00023049"/>
    </source>
</evidence>
<dbReference type="EMBL" id="CAJPEV010006339">
    <property type="protein sequence ID" value="CAG0904054.1"/>
    <property type="molecule type" value="Genomic_DNA"/>
</dbReference>
<dbReference type="GO" id="GO:0016020">
    <property type="term" value="C:membrane"/>
    <property type="evidence" value="ECO:0007669"/>
    <property type="project" value="UniProtKB-SubCell"/>
</dbReference>
<evidence type="ECO:0000256" key="8">
    <source>
        <dbReference type="ARBA" id="ARBA00022989"/>
    </source>
</evidence>
<dbReference type="SUPFAM" id="SSF50156">
    <property type="entry name" value="PDZ domain-like"/>
    <property type="match status" value="1"/>
</dbReference>
<dbReference type="CDD" id="cd06163">
    <property type="entry name" value="S2P-M50_PDZ_RseP-like"/>
    <property type="match status" value="1"/>
</dbReference>
<feature type="transmembrane region" description="Helical" evidence="11">
    <location>
        <begin position="60"/>
        <end position="83"/>
    </location>
</feature>
<evidence type="ECO:0000256" key="5">
    <source>
        <dbReference type="ARBA" id="ARBA00022692"/>
    </source>
</evidence>
<dbReference type="Proteomes" id="UP000677054">
    <property type="component" value="Unassembled WGS sequence"/>
</dbReference>
<keyword evidence="7" id="KW-0862">Zinc</keyword>
<feature type="non-terminal residue" evidence="13">
    <location>
        <position position="230"/>
    </location>
</feature>
<evidence type="ECO:0000313" key="14">
    <source>
        <dbReference type="Proteomes" id="UP000677054"/>
    </source>
</evidence>
<dbReference type="EMBL" id="LR905856">
    <property type="protein sequence ID" value="CAD7253669.1"/>
    <property type="molecule type" value="Genomic_DNA"/>
</dbReference>
<dbReference type="PANTHER" id="PTHR42837">
    <property type="entry name" value="REGULATOR OF SIGMA-E PROTEASE RSEP"/>
    <property type="match status" value="1"/>
</dbReference>
<name>A0A7R9FSR7_9CRUS</name>
<keyword evidence="6" id="KW-0378">Hydrolase</keyword>
<gene>
    <name evidence="13" type="ORF">DSTB1V02_LOCUS13417</name>
</gene>
<evidence type="ECO:0000256" key="2">
    <source>
        <dbReference type="ARBA" id="ARBA00004141"/>
    </source>
</evidence>
<keyword evidence="8 11" id="KW-1133">Transmembrane helix</keyword>
<feature type="domain" description="Peptidase M50" evidence="12">
    <location>
        <begin position="5"/>
        <end position="213"/>
    </location>
</feature>
<feature type="non-terminal residue" evidence="13">
    <location>
        <position position="1"/>
    </location>
</feature>
<dbReference type="Pfam" id="PF02163">
    <property type="entry name" value="Peptidase_M50"/>
    <property type="match status" value="1"/>
</dbReference>
<evidence type="ECO:0000256" key="6">
    <source>
        <dbReference type="ARBA" id="ARBA00022801"/>
    </source>
</evidence>
<evidence type="ECO:0000256" key="10">
    <source>
        <dbReference type="ARBA" id="ARBA00023136"/>
    </source>
</evidence>
<accession>A0A7R9FSR7</accession>
<feature type="transmembrane region" description="Helical" evidence="11">
    <location>
        <begin position="199"/>
        <end position="218"/>
    </location>
</feature>
<evidence type="ECO:0000256" key="11">
    <source>
        <dbReference type="SAM" id="Phobius"/>
    </source>
</evidence>
<comment type="subcellular location">
    <subcellularLocation>
        <location evidence="2">Membrane</location>
        <topology evidence="2">Multi-pass membrane protein</topology>
    </subcellularLocation>
</comment>
<evidence type="ECO:0000259" key="12">
    <source>
        <dbReference type="Pfam" id="PF02163"/>
    </source>
</evidence>
<proteinExistence type="inferred from homology"/>
<evidence type="ECO:0000256" key="3">
    <source>
        <dbReference type="ARBA" id="ARBA00009989"/>
    </source>
</evidence>